<dbReference type="AlphaFoldDB" id="A0A3A3FWH2"/>
<name>A0A3A3FWH2_9BURK</name>
<sequence>MTSTPDLIDLLVADAKPVRRLLPPLMRASCWLLFAVLMLVLVGVEHGVRPDLGVKLQQPVFVTGVAAAAITGVLAAMASFIASIPGRSRNWLLLPAPSLVLWISTIGYGCLTNWVAVGPDGVSLGETARCFATLALIGAPLSLLMLIMLRYAARLSPRPVAMSASLAVAAITATALSLLHPIDATVMVLMWNIGLAVLLMTVGGLYGRRLFEWVASQ</sequence>
<evidence type="ECO:0000313" key="2">
    <source>
        <dbReference type="EMBL" id="RJG00507.1"/>
    </source>
</evidence>
<dbReference type="Pfam" id="PF06532">
    <property type="entry name" value="NrsF"/>
    <property type="match status" value="1"/>
</dbReference>
<feature type="transmembrane region" description="Helical" evidence="1">
    <location>
        <begin position="188"/>
        <end position="207"/>
    </location>
</feature>
<dbReference type="OrthoDB" id="8558793at2"/>
<feature type="transmembrane region" description="Helical" evidence="1">
    <location>
        <begin position="160"/>
        <end position="182"/>
    </location>
</feature>
<proteinExistence type="predicted"/>
<keyword evidence="1" id="KW-0472">Membrane</keyword>
<comment type="caution">
    <text evidence="2">The sequence shown here is derived from an EMBL/GenBank/DDBJ whole genome shotgun (WGS) entry which is preliminary data.</text>
</comment>
<keyword evidence="3" id="KW-1185">Reference proteome</keyword>
<keyword evidence="1" id="KW-0812">Transmembrane</keyword>
<dbReference type="Proteomes" id="UP000266327">
    <property type="component" value="Unassembled WGS sequence"/>
</dbReference>
<reference evidence="3" key="1">
    <citation type="submission" date="2018-09" db="EMBL/GenBank/DDBJ databases">
        <authorList>
            <person name="Zhu H."/>
        </authorList>
    </citation>
    <scope>NUCLEOTIDE SEQUENCE [LARGE SCALE GENOMIC DNA]</scope>
    <source>
        <strain evidence="3">K1S02-23</strain>
    </source>
</reference>
<organism evidence="2 3">
    <name type="scientific">Noviherbaspirillum sedimenti</name>
    <dbReference type="NCBI Taxonomy" id="2320865"/>
    <lineage>
        <taxon>Bacteria</taxon>
        <taxon>Pseudomonadati</taxon>
        <taxon>Pseudomonadota</taxon>
        <taxon>Betaproteobacteria</taxon>
        <taxon>Burkholderiales</taxon>
        <taxon>Oxalobacteraceae</taxon>
        <taxon>Noviherbaspirillum</taxon>
    </lineage>
</organism>
<feature type="transmembrane region" description="Helical" evidence="1">
    <location>
        <begin position="60"/>
        <end position="84"/>
    </location>
</feature>
<feature type="transmembrane region" description="Helical" evidence="1">
    <location>
        <begin position="131"/>
        <end position="153"/>
    </location>
</feature>
<dbReference type="InterPro" id="IPR009495">
    <property type="entry name" value="NrsF"/>
</dbReference>
<accession>A0A3A3FWH2</accession>
<dbReference type="EMBL" id="QYUQ01000002">
    <property type="protein sequence ID" value="RJG00507.1"/>
    <property type="molecule type" value="Genomic_DNA"/>
</dbReference>
<gene>
    <name evidence="2" type="ORF">D3878_02035</name>
</gene>
<protein>
    <submittedName>
        <fullName evidence="2">DUF1109 domain-containing protein</fullName>
    </submittedName>
</protein>
<dbReference type="RefSeq" id="WP_119783961.1">
    <property type="nucleotide sequence ID" value="NZ_QYUQ01000002.1"/>
</dbReference>
<evidence type="ECO:0000256" key="1">
    <source>
        <dbReference type="SAM" id="Phobius"/>
    </source>
</evidence>
<keyword evidence="1" id="KW-1133">Transmembrane helix</keyword>
<feature type="transmembrane region" description="Helical" evidence="1">
    <location>
        <begin position="91"/>
        <end position="111"/>
    </location>
</feature>
<evidence type="ECO:0000313" key="3">
    <source>
        <dbReference type="Proteomes" id="UP000266327"/>
    </source>
</evidence>
<feature type="transmembrane region" description="Helical" evidence="1">
    <location>
        <begin position="28"/>
        <end position="48"/>
    </location>
</feature>